<name>A0A9W9TF45_9EURO</name>
<dbReference type="EMBL" id="JAPQKS010000007">
    <property type="protein sequence ID" value="KAJ5220099.1"/>
    <property type="molecule type" value="Genomic_DNA"/>
</dbReference>
<dbReference type="RefSeq" id="XP_058326929.1">
    <property type="nucleotide sequence ID" value="XM_058478599.1"/>
</dbReference>
<evidence type="ECO:0000313" key="1">
    <source>
        <dbReference type="EMBL" id="KAJ5220099.1"/>
    </source>
</evidence>
<reference evidence="1" key="2">
    <citation type="journal article" date="2023" name="IMA Fungus">
        <title>Comparative genomic study of the Penicillium genus elucidates a diverse pangenome and 15 lateral gene transfer events.</title>
        <authorList>
            <person name="Petersen C."/>
            <person name="Sorensen T."/>
            <person name="Nielsen M.R."/>
            <person name="Sondergaard T.E."/>
            <person name="Sorensen J.L."/>
            <person name="Fitzpatrick D.A."/>
            <person name="Frisvad J.C."/>
            <person name="Nielsen K.L."/>
        </authorList>
    </citation>
    <scope>NUCLEOTIDE SEQUENCE</scope>
    <source>
        <strain evidence="1">IBT 19713</strain>
    </source>
</reference>
<dbReference type="Proteomes" id="UP001150941">
    <property type="component" value="Unassembled WGS sequence"/>
</dbReference>
<proteinExistence type="predicted"/>
<accession>A0A9W9TF45</accession>
<gene>
    <name evidence="1" type="ORF">N7468_009303</name>
</gene>
<dbReference type="GeneID" id="83205902"/>
<protein>
    <submittedName>
        <fullName evidence="1">Uncharacterized protein</fullName>
    </submittedName>
</protein>
<organism evidence="1 2">
    <name type="scientific">Penicillium chermesinum</name>
    <dbReference type="NCBI Taxonomy" id="63820"/>
    <lineage>
        <taxon>Eukaryota</taxon>
        <taxon>Fungi</taxon>
        <taxon>Dikarya</taxon>
        <taxon>Ascomycota</taxon>
        <taxon>Pezizomycotina</taxon>
        <taxon>Eurotiomycetes</taxon>
        <taxon>Eurotiomycetidae</taxon>
        <taxon>Eurotiales</taxon>
        <taxon>Aspergillaceae</taxon>
        <taxon>Penicillium</taxon>
    </lineage>
</organism>
<sequence length="97" mass="10245">MIRSVGLSGARDANSSTSAARAIVLPMGSRSGSIKNPPAVYDKKGYALFLPGHSPARLQSQGDSFFPLVSAVKTQAFNCINPGTTRLSILRAYFPTS</sequence>
<reference evidence="1" key="1">
    <citation type="submission" date="2022-11" db="EMBL/GenBank/DDBJ databases">
        <authorList>
            <person name="Petersen C."/>
        </authorList>
    </citation>
    <scope>NUCLEOTIDE SEQUENCE</scope>
    <source>
        <strain evidence="1">IBT 19713</strain>
    </source>
</reference>
<comment type="caution">
    <text evidence="1">The sequence shown here is derived from an EMBL/GenBank/DDBJ whole genome shotgun (WGS) entry which is preliminary data.</text>
</comment>
<keyword evidence="2" id="KW-1185">Reference proteome</keyword>
<dbReference type="AlphaFoldDB" id="A0A9W9TF45"/>
<evidence type="ECO:0000313" key="2">
    <source>
        <dbReference type="Proteomes" id="UP001150941"/>
    </source>
</evidence>